<dbReference type="Pfam" id="PF02782">
    <property type="entry name" value="FGGY_C"/>
    <property type="match status" value="1"/>
</dbReference>
<proteinExistence type="inferred from homology"/>
<keyword evidence="4" id="KW-0119">Carbohydrate metabolism</keyword>
<dbReference type="Gene3D" id="3.30.420.40">
    <property type="match status" value="2"/>
</dbReference>
<keyword evidence="4" id="KW-0547">Nucleotide-binding</keyword>
<keyword evidence="3 4" id="KW-0418">Kinase</keyword>
<protein>
    <recommendedName>
        <fullName evidence="4">Xylulose kinase</fullName>
        <ecNumber evidence="4">2.7.1.17</ecNumber>
    </recommendedName>
</protein>
<evidence type="ECO:0000259" key="5">
    <source>
        <dbReference type="Pfam" id="PF00370"/>
    </source>
</evidence>
<dbReference type="InterPro" id="IPR018484">
    <property type="entry name" value="FGGY_N"/>
</dbReference>
<dbReference type="InterPro" id="IPR042024">
    <property type="entry name" value="D-XK_euk"/>
</dbReference>
<organism evidence="7 8">
    <name type="scientific">Planoprotostelium fungivorum</name>
    <dbReference type="NCBI Taxonomy" id="1890364"/>
    <lineage>
        <taxon>Eukaryota</taxon>
        <taxon>Amoebozoa</taxon>
        <taxon>Evosea</taxon>
        <taxon>Variosea</taxon>
        <taxon>Cavosteliida</taxon>
        <taxon>Cavosteliaceae</taxon>
        <taxon>Planoprotostelium</taxon>
    </lineage>
</organism>
<dbReference type="GO" id="GO:0005524">
    <property type="term" value="F:ATP binding"/>
    <property type="evidence" value="ECO:0007669"/>
    <property type="project" value="UniProtKB-KW"/>
</dbReference>
<dbReference type="PANTHER" id="PTHR10196">
    <property type="entry name" value="SUGAR KINASE"/>
    <property type="match status" value="1"/>
</dbReference>
<dbReference type="InterPro" id="IPR043129">
    <property type="entry name" value="ATPase_NBD"/>
</dbReference>
<gene>
    <name evidence="7" type="ORF">PROFUN_10246</name>
</gene>
<dbReference type="GO" id="GO:0042732">
    <property type="term" value="P:D-xylose metabolic process"/>
    <property type="evidence" value="ECO:0007669"/>
    <property type="project" value="UniProtKB-UniRule"/>
</dbReference>
<keyword evidence="8" id="KW-1185">Reference proteome</keyword>
<evidence type="ECO:0000313" key="7">
    <source>
        <dbReference type="EMBL" id="PRP82342.1"/>
    </source>
</evidence>
<feature type="domain" description="Carbohydrate kinase FGGY N-terminal" evidence="5">
    <location>
        <begin position="135"/>
        <end position="289"/>
    </location>
</feature>
<dbReference type="EC" id="2.7.1.17" evidence="4"/>
<evidence type="ECO:0000256" key="1">
    <source>
        <dbReference type="ARBA" id="ARBA00009156"/>
    </source>
</evidence>
<dbReference type="PIRSF" id="PIRSF000538">
    <property type="entry name" value="GlpK"/>
    <property type="match status" value="1"/>
</dbReference>
<dbReference type="GO" id="GO:0004856">
    <property type="term" value="F:D-xylulokinase activity"/>
    <property type="evidence" value="ECO:0007669"/>
    <property type="project" value="UniProtKB-UniRule"/>
</dbReference>
<dbReference type="GO" id="GO:0005829">
    <property type="term" value="C:cytosol"/>
    <property type="evidence" value="ECO:0007669"/>
    <property type="project" value="TreeGrafter"/>
</dbReference>
<dbReference type="Proteomes" id="UP000241769">
    <property type="component" value="Unassembled WGS sequence"/>
</dbReference>
<evidence type="ECO:0000256" key="3">
    <source>
        <dbReference type="ARBA" id="ARBA00022777"/>
    </source>
</evidence>
<dbReference type="CDD" id="cd07776">
    <property type="entry name" value="ASKHA_NBD_FGGY_SpXK-like"/>
    <property type="match status" value="1"/>
</dbReference>
<keyword evidence="4" id="KW-0859">Xylose metabolism</keyword>
<dbReference type="PANTHER" id="PTHR10196:SF57">
    <property type="entry name" value="XYLULOSE KINASE"/>
    <property type="match status" value="1"/>
</dbReference>
<dbReference type="SUPFAM" id="SSF53067">
    <property type="entry name" value="Actin-like ATPase domain"/>
    <property type="match status" value="2"/>
</dbReference>
<keyword evidence="4" id="KW-0067">ATP-binding</keyword>
<comment type="catalytic activity">
    <reaction evidence="4">
        <text>D-xylulose + ATP = D-xylulose 5-phosphate + ADP + H(+)</text>
        <dbReference type="Rhea" id="RHEA:10964"/>
        <dbReference type="ChEBI" id="CHEBI:15378"/>
        <dbReference type="ChEBI" id="CHEBI:17140"/>
        <dbReference type="ChEBI" id="CHEBI:30616"/>
        <dbReference type="ChEBI" id="CHEBI:57737"/>
        <dbReference type="ChEBI" id="CHEBI:456216"/>
        <dbReference type="EC" id="2.7.1.17"/>
    </reaction>
</comment>
<comment type="caution">
    <text evidence="7">The sequence shown here is derived from an EMBL/GenBank/DDBJ whole genome shotgun (WGS) entry which is preliminary data.</text>
</comment>
<dbReference type="Pfam" id="PF00370">
    <property type="entry name" value="FGGY_N"/>
    <property type="match status" value="1"/>
</dbReference>
<reference evidence="7 8" key="1">
    <citation type="journal article" date="2018" name="Genome Biol. Evol.">
        <title>Multiple Roots of Fruiting Body Formation in Amoebozoa.</title>
        <authorList>
            <person name="Hillmann F."/>
            <person name="Forbes G."/>
            <person name="Novohradska S."/>
            <person name="Ferling I."/>
            <person name="Riege K."/>
            <person name="Groth M."/>
            <person name="Westermann M."/>
            <person name="Marz M."/>
            <person name="Spaller T."/>
            <person name="Winckler T."/>
            <person name="Schaap P."/>
            <person name="Glockner G."/>
        </authorList>
    </citation>
    <scope>NUCLEOTIDE SEQUENCE [LARGE SCALE GENOMIC DNA]</scope>
    <source>
        <strain evidence="7 8">Jena</strain>
    </source>
</reference>
<dbReference type="AlphaFoldDB" id="A0A2P6NEI7"/>
<evidence type="ECO:0000256" key="2">
    <source>
        <dbReference type="ARBA" id="ARBA00022679"/>
    </source>
</evidence>
<dbReference type="FunFam" id="3.30.420.40:FF:000096">
    <property type="entry name" value="xylulose kinase"/>
    <property type="match status" value="1"/>
</dbReference>
<dbReference type="EMBL" id="MDYQ01000105">
    <property type="protein sequence ID" value="PRP82342.1"/>
    <property type="molecule type" value="Genomic_DNA"/>
</dbReference>
<evidence type="ECO:0000259" key="6">
    <source>
        <dbReference type="Pfam" id="PF02782"/>
    </source>
</evidence>
<dbReference type="GO" id="GO:0005997">
    <property type="term" value="P:xylulose metabolic process"/>
    <property type="evidence" value="ECO:0007669"/>
    <property type="project" value="TreeGrafter"/>
</dbReference>
<comment type="similarity">
    <text evidence="1 4">Belongs to the FGGY kinase family.</text>
</comment>
<dbReference type="InParanoid" id="A0A2P6NEI7"/>
<dbReference type="OrthoDB" id="1728974at2759"/>
<keyword evidence="2 4" id="KW-0808">Transferase</keyword>
<evidence type="ECO:0000313" key="8">
    <source>
        <dbReference type="Proteomes" id="UP000241769"/>
    </source>
</evidence>
<name>A0A2P6NEI7_9EUKA</name>
<sequence length="539" mass="59589">MSALYLGLDCSTQAIKLSVIDEHLSELQEFADVSTVTFESLGDQDGPFLARGADGDSLSVTTPTRLWVRAFDTLLDRLKQANFPFDRVVAVSGSGQQHGSVYWTKGSQEKLSALDERKTFYEQSHDWFSTPQSPIWMDSSTHANCVELEKLVGSQQLAALTGSVAYERFTVHQIRKIAQKTPKVMENTEEISLVSSFLASLLCGRYVPIDWADGSGMNMMSLREKKWDVGISQWAAASLAQDTLADKIRQPVAAHERVGKISEYLVRRYGFSSSCEVIAFSGDNPCSLAGVGLSLPEGEVAVSLGTSDTVFGPLLHPHPSEEGHVFVSPIDPEGYMAMLCYKNGSLTRQSIRDDYADGSWEEFDRILSSTTVGNNGQIGFYFKEAEITPRSHPGYHRFDHEGKRLSEFTSPRDNVRAVVEGQFLSFWNHCEKIGLTGIKQILVTGGASRNTCILEVLANVFGAKVLTSSMGPNSACLGAAYRAAHGYRCLKEEKFVPFEEVVGGIVHSRSVIEPNMEAHEVYQKMLSNYERLEGQVRFQ</sequence>
<dbReference type="STRING" id="1890364.A0A2P6NEI7"/>
<evidence type="ECO:0000256" key="4">
    <source>
        <dbReference type="RuleBase" id="RU367058"/>
    </source>
</evidence>
<accession>A0A2P6NEI7</accession>
<dbReference type="InterPro" id="IPR000577">
    <property type="entry name" value="Carb_kinase_FGGY"/>
</dbReference>
<feature type="domain" description="Carbohydrate kinase FGGY C-terminal" evidence="6">
    <location>
        <begin position="301"/>
        <end position="486"/>
    </location>
</feature>
<dbReference type="InterPro" id="IPR018485">
    <property type="entry name" value="FGGY_C"/>
</dbReference>